<keyword evidence="6" id="KW-1185">Reference proteome</keyword>
<dbReference type="AlphaFoldDB" id="A0A8J9Z6H8"/>
<dbReference type="OrthoDB" id="5985519at2759"/>
<protein>
    <submittedName>
        <fullName evidence="5">HMCN1 protein</fullName>
    </submittedName>
</protein>
<evidence type="ECO:0000256" key="3">
    <source>
        <dbReference type="ARBA" id="ARBA00022729"/>
    </source>
</evidence>
<dbReference type="Pfam" id="PF25106">
    <property type="entry name" value="VWA_4"/>
    <property type="match status" value="1"/>
</dbReference>
<evidence type="ECO:0000313" key="5">
    <source>
        <dbReference type="EMBL" id="CAH1248683.1"/>
    </source>
</evidence>
<evidence type="ECO:0000313" key="6">
    <source>
        <dbReference type="Proteomes" id="UP000838412"/>
    </source>
</evidence>
<organism evidence="5 6">
    <name type="scientific">Branchiostoma lanceolatum</name>
    <name type="common">Common lancelet</name>
    <name type="synonym">Amphioxus lanceolatum</name>
    <dbReference type="NCBI Taxonomy" id="7740"/>
    <lineage>
        <taxon>Eukaryota</taxon>
        <taxon>Metazoa</taxon>
        <taxon>Chordata</taxon>
        <taxon>Cephalochordata</taxon>
        <taxon>Leptocardii</taxon>
        <taxon>Amphioxiformes</taxon>
        <taxon>Branchiostomatidae</taxon>
        <taxon>Branchiostoma</taxon>
    </lineage>
</organism>
<evidence type="ECO:0000256" key="1">
    <source>
        <dbReference type="ARBA" id="ARBA00004613"/>
    </source>
</evidence>
<dbReference type="SUPFAM" id="SSF53300">
    <property type="entry name" value="vWA-like"/>
    <property type="match status" value="1"/>
</dbReference>
<dbReference type="InterPro" id="IPR052577">
    <property type="entry name" value="VWA7"/>
</dbReference>
<sequence length="242" mass="26306">MTLPHAVLEETTQIVQNTAGTANAPYNYILSTFSDPEIGPVRTTRHPDEMIIWLNALTVHGGGDCPEYCFSGIELALLNCLPESMVFVLTDADPKDPEKYSTIAALIQQKGAVLNFLLTGSCNSRKEQNRRKQGYFVDANHRANKRSNRNSNWYEQLAQESGGSVYEGDKENIANLTGVISVALSNSAPVTLYKATLPAGSGRVVSLEVDSALLELVVSLVATNSAPDVHVETPAEELYFTT</sequence>
<keyword evidence="3" id="KW-0732">Signal</keyword>
<reference evidence="5" key="1">
    <citation type="submission" date="2022-01" db="EMBL/GenBank/DDBJ databases">
        <authorList>
            <person name="Braso-Vives M."/>
        </authorList>
    </citation>
    <scope>NUCLEOTIDE SEQUENCE</scope>
</reference>
<dbReference type="Proteomes" id="UP000838412">
    <property type="component" value="Chromosome 16"/>
</dbReference>
<accession>A0A8J9Z6H8</accession>
<evidence type="ECO:0000256" key="2">
    <source>
        <dbReference type="ARBA" id="ARBA00022525"/>
    </source>
</evidence>
<dbReference type="PANTHER" id="PTHR14905:SF21">
    <property type="entry name" value="VWFA DOMAIN-CONTAINING PROTEIN"/>
    <property type="match status" value="1"/>
</dbReference>
<dbReference type="EMBL" id="OV696701">
    <property type="protein sequence ID" value="CAH1248683.1"/>
    <property type="molecule type" value="Genomic_DNA"/>
</dbReference>
<gene>
    <name evidence="5" type="primary">HMCN1</name>
    <name evidence="5" type="ORF">BLAG_LOCUS9996</name>
</gene>
<keyword evidence="2" id="KW-0964">Secreted</keyword>
<dbReference type="InterPro" id="IPR056861">
    <property type="entry name" value="HMCN1-like_VWA"/>
</dbReference>
<evidence type="ECO:0000259" key="4">
    <source>
        <dbReference type="Pfam" id="PF25106"/>
    </source>
</evidence>
<dbReference type="PANTHER" id="PTHR14905">
    <property type="entry name" value="NG37"/>
    <property type="match status" value="1"/>
</dbReference>
<name>A0A8J9Z6H8_BRALA</name>
<proteinExistence type="predicted"/>
<dbReference type="InterPro" id="IPR036465">
    <property type="entry name" value="vWFA_dom_sf"/>
</dbReference>
<feature type="domain" description="Hemicentin-1-like von Willebrand factor A" evidence="4">
    <location>
        <begin position="6"/>
        <end position="168"/>
    </location>
</feature>
<comment type="subcellular location">
    <subcellularLocation>
        <location evidence="1">Secreted</location>
    </subcellularLocation>
</comment>